<dbReference type="EMBL" id="BAAACF010000012">
    <property type="protein sequence ID" value="GAA0730406.1"/>
    <property type="molecule type" value="Genomic_DNA"/>
</dbReference>
<reference evidence="1 2" key="1">
    <citation type="journal article" date="2019" name="Int. J. Syst. Evol. Microbiol.">
        <title>The Global Catalogue of Microorganisms (GCM) 10K type strain sequencing project: providing services to taxonomists for standard genome sequencing and annotation.</title>
        <authorList>
            <consortium name="The Broad Institute Genomics Platform"/>
            <consortium name="The Broad Institute Genome Sequencing Center for Infectious Disease"/>
            <person name="Wu L."/>
            <person name="Ma J."/>
        </authorList>
    </citation>
    <scope>NUCLEOTIDE SEQUENCE [LARGE SCALE GENOMIC DNA]</scope>
    <source>
        <strain evidence="1 2">JCM 1405</strain>
    </source>
</reference>
<gene>
    <name evidence="1" type="ORF">GCM10008905_31670</name>
</gene>
<sequence>MRKVISIYVLLVVIIVTMNLQIAKVLSKPYVEKYDKLTQHIKGYFEKFQEFDQVDKECDEYRYKIYYNSPLEDRKRKNDVYTIFSVEYNYENVKSITLSHTSPMDINFIKNINEDFCKPVNEMLNKEIIDLNIIEEIYSKYMVEKNEINEKREMEGYIIYYDISPKYSVLESENDPNRKPQEFDLRVWIDLRKGVKLEASTNLDKQICGCFSKSVCLSS</sequence>
<accession>A0ABN1J6N9</accession>
<protein>
    <submittedName>
        <fullName evidence="1">Uncharacterized protein</fullName>
    </submittedName>
</protein>
<dbReference type="RefSeq" id="WP_343771557.1">
    <property type="nucleotide sequence ID" value="NZ_BAAACF010000012.1"/>
</dbReference>
<evidence type="ECO:0000313" key="1">
    <source>
        <dbReference type="EMBL" id="GAA0730406.1"/>
    </source>
</evidence>
<proteinExistence type="predicted"/>
<name>A0ABN1J6N9_9CLOT</name>
<comment type="caution">
    <text evidence="1">The sequence shown here is derived from an EMBL/GenBank/DDBJ whole genome shotgun (WGS) entry which is preliminary data.</text>
</comment>
<keyword evidence="2" id="KW-1185">Reference proteome</keyword>
<evidence type="ECO:0000313" key="2">
    <source>
        <dbReference type="Proteomes" id="UP001500339"/>
    </source>
</evidence>
<organism evidence="1 2">
    <name type="scientific">Clostridium malenominatum</name>
    <dbReference type="NCBI Taxonomy" id="1539"/>
    <lineage>
        <taxon>Bacteria</taxon>
        <taxon>Bacillati</taxon>
        <taxon>Bacillota</taxon>
        <taxon>Clostridia</taxon>
        <taxon>Eubacteriales</taxon>
        <taxon>Clostridiaceae</taxon>
        <taxon>Clostridium</taxon>
    </lineage>
</organism>
<dbReference type="Proteomes" id="UP001500339">
    <property type="component" value="Unassembled WGS sequence"/>
</dbReference>